<name>A0ABD0LDS7_9CAEN</name>
<comment type="cofactor">
    <cofactor evidence="4">
        <name>Zn(2+)</name>
        <dbReference type="ChEBI" id="CHEBI:29105"/>
    </cofactor>
    <text evidence="4">Binds 1 zinc ion per subunit.</text>
</comment>
<dbReference type="Pfam" id="PF02574">
    <property type="entry name" value="S-methyl_trans"/>
    <property type="match status" value="1"/>
</dbReference>
<reference evidence="7 8" key="1">
    <citation type="journal article" date="2023" name="Sci. Data">
        <title>Genome assembly of the Korean intertidal mud-creeper Batillaria attramentaria.</title>
        <authorList>
            <person name="Patra A.K."/>
            <person name="Ho P.T."/>
            <person name="Jun S."/>
            <person name="Lee S.J."/>
            <person name="Kim Y."/>
            <person name="Won Y.J."/>
        </authorList>
    </citation>
    <scope>NUCLEOTIDE SEQUENCE [LARGE SCALE GENOMIC DNA]</scope>
    <source>
        <strain evidence="7">Wonlab-2016</strain>
    </source>
</reference>
<keyword evidence="4 5" id="KW-0479">Metal-binding</keyword>
<keyword evidence="1 5" id="KW-0489">Methyltransferase</keyword>
<keyword evidence="4 5" id="KW-0862">Zinc</keyword>
<dbReference type="Gene3D" id="3.20.20.330">
    <property type="entry name" value="Homocysteine-binding-like domain"/>
    <property type="match status" value="1"/>
</dbReference>
<dbReference type="PANTHER" id="PTHR11103:SF18">
    <property type="entry name" value="SLR1189 PROTEIN"/>
    <property type="match status" value="1"/>
</dbReference>
<accession>A0ABD0LDS7</accession>
<dbReference type="AlphaFoldDB" id="A0ABD0LDS7"/>
<evidence type="ECO:0000259" key="6">
    <source>
        <dbReference type="PROSITE" id="PS50970"/>
    </source>
</evidence>
<dbReference type="InterPro" id="IPR017226">
    <property type="entry name" value="BHMT-like"/>
</dbReference>
<evidence type="ECO:0000313" key="8">
    <source>
        <dbReference type="Proteomes" id="UP001519460"/>
    </source>
</evidence>
<dbReference type="InterPro" id="IPR003726">
    <property type="entry name" value="HCY_dom"/>
</dbReference>
<dbReference type="GO" id="GO:0046872">
    <property type="term" value="F:metal ion binding"/>
    <property type="evidence" value="ECO:0007669"/>
    <property type="project" value="UniProtKB-KW"/>
</dbReference>
<dbReference type="PROSITE" id="PS50970">
    <property type="entry name" value="HCY"/>
    <property type="match status" value="1"/>
</dbReference>
<feature type="binding site" evidence="4 5">
    <location>
        <position position="296"/>
    </location>
    <ligand>
        <name>Zn(2+)</name>
        <dbReference type="ChEBI" id="CHEBI:29105"/>
    </ligand>
</feature>
<feature type="domain" description="Hcy-binding" evidence="6">
    <location>
        <begin position="6"/>
        <end position="311"/>
    </location>
</feature>
<evidence type="ECO:0000256" key="4">
    <source>
        <dbReference type="PIRSR" id="PIRSR037505-2"/>
    </source>
</evidence>
<evidence type="ECO:0000256" key="5">
    <source>
        <dbReference type="PROSITE-ProRule" id="PRU00333"/>
    </source>
</evidence>
<dbReference type="PANTHER" id="PTHR11103">
    <property type="entry name" value="SLR1189 PROTEIN"/>
    <property type="match status" value="1"/>
</dbReference>
<dbReference type="SUPFAM" id="SSF82282">
    <property type="entry name" value="Homocysteine S-methyltransferase"/>
    <property type="match status" value="1"/>
</dbReference>
<dbReference type="EMBL" id="JACVVK020000059">
    <property type="protein sequence ID" value="KAK7497311.1"/>
    <property type="molecule type" value="Genomic_DNA"/>
</dbReference>
<dbReference type="Proteomes" id="UP001519460">
    <property type="component" value="Unassembled WGS sequence"/>
</dbReference>
<feature type="binding site" evidence="4 5">
    <location>
        <position position="297"/>
    </location>
    <ligand>
        <name>Zn(2+)</name>
        <dbReference type="ChEBI" id="CHEBI:29105"/>
    </ligand>
</feature>
<dbReference type="GO" id="GO:0032259">
    <property type="term" value="P:methylation"/>
    <property type="evidence" value="ECO:0007669"/>
    <property type="project" value="UniProtKB-KW"/>
</dbReference>
<comment type="caution">
    <text evidence="7">The sequence shown here is derived from an EMBL/GenBank/DDBJ whole genome shotgun (WGS) entry which is preliminary data.</text>
</comment>
<keyword evidence="2 5" id="KW-0808">Transferase</keyword>
<evidence type="ECO:0000256" key="1">
    <source>
        <dbReference type="ARBA" id="ARBA00022603"/>
    </source>
</evidence>
<gene>
    <name evidence="7" type="ORF">BaRGS_00011355</name>
</gene>
<evidence type="ECO:0000313" key="7">
    <source>
        <dbReference type="EMBL" id="KAK7497311.1"/>
    </source>
</evidence>
<dbReference type="PIRSF" id="PIRSF037505">
    <property type="entry name" value="Betaine_HMT"/>
    <property type="match status" value="1"/>
</dbReference>
<feature type="binding site" evidence="4 5">
    <location>
        <position position="213"/>
    </location>
    <ligand>
        <name>Zn(2+)</name>
        <dbReference type="ChEBI" id="CHEBI:29105"/>
    </ligand>
</feature>
<organism evidence="7 8">
    <name type="scientific">Batillaria attramentaria</name>
    <dbReference type="NCBI Taxonomy" id="370345"/>
    <lineage>
        <taxon>Eukaryota</taxon>
        <taxon>Metazoa</taxon>
        <taxon>Spiralia</taxon>
        <taxon>Lophotrochozoa</taxon>
        <taxon>Mollusca</taxon>
        <taxon>Gastropoda</taxon>
        <taxon>Caenogastropoda</taxon>
        <taxon>Sorbeoconcha</taxon>
        <taxon>Cerithioidea</taxon>
        <taxon>Batillariidae</taxon>
        <taxon>Batillaria</taxon>
    </lineage>
</organism>
<evidence type="ECO:0000256" key="3">
    <source>
        <dbReference type="ARBA" id="ARBA00034478"/>
    </source>
</evidence>
<keyword evidence="8" id="KW-1185">Reference proteome</keyword>
<dbReference type="InterPro" id="IPR036589">
    <property type="entry name" value="HCY_dom_sf"/>
</dbReference>
<comment type="pathway">
    <text evidence="3">Amino-acid biosynthesis; L-methionine biosynthesis via de novo pathway.</text>
</comment>
<sequence>MATKVKGLRERLRDGENVICAEGYLMELERRGYLKSGVFTPEVVLDHPERVTSLHEELVHAGSDIVEAFTYYGHREKLRLIGREHELEKLNLTALSLARGVADKHGCLMAGNLSKTTFYDPDDEDIIARSRAIFKEQVEWAVRGGADMIIAETFNDLGEAKLALEAILKYGNGIPAVVTLVAYFPDTTTDGVPIPQALRELEQLGADVVGLNCGRGPQTMLPLLKDVRKVCKGPLAALPVPFRTTPKQKTWHSLTDPVTGNPVYPLDLACVQCSRGEIRDFAREIRNLGVQYVGLCCGNTSSLLREIAQVYGRNPPSSRYAPDLSQNFAIGELYKRSSHILTYMMGGGKKAGSNGSN</sequence>
<dbReference type="GO" id="GO:0008168">
    <property type="term" value="F:methyltransferase activity"/>
    <property type="evidence" value="ECO:0007669"/>
    <property type="project" value="UniProtKB-UniRule"/>
</dbReference>
<proteinExistence type="predicted"/>
<evidence type="ECO:0000256" key="2">
    <source>
        <dbReference type="ARBA" id="ARBA00022679"/>
    </source>
</evidence>
<protein>
    <recommendedName>
        <fullName evidence="6">Hcy-binding domain-containing protein</fullName>
    </recommendedName>
</protein>